<dbReference type="OrthoDB" id="7958481at2"/>
<gene>
    <name evidence="2" type="ORF">FO013_17790</name>
</gene>
<feature type="domain" description="AB hydrolase-1" evidence="1">
    <location>
        <begin position="28"/>
        <end position="249"/>
    </location>
</feature>
<dbReference type="SUPFAM" id="SSF53474">
    <property type="entry name" value="alpha/beta-Hydrolases"/>
    <property type="match status" value="1"/>
</dbReference>
<dbReference type="Gene3D" id="3.40.50.1820">
    <property type="entry name" value="alpha/beta hydrolase"/>
    <property type="match status" value="1"/>
</dbReference>
<dbReference type="Pfam" id="PF00561">
    <property type="entry name" value="Abhydrolase_1"/>
    <property type="match status" value="1"/>
</dbReference>
<comment type="caution">
    <text evidence="2">The sequence shown here is derived from an EMBL/GenBank/DDBJ whole genome shotgun (WGS) entry which is preliminary data.</text>
</comment>
<organism evidence="2 3">
    <name type="scientific">Brevibacterium aurantiacum</name>
    <dbReference type="NCBI Taxonomy" id="273384"/>
    <lineage>
        <taxon>Bacteria</taxon>
        <taxon>Bacillati</taxon>
        <taxon>Actinomycetota</taxon>
        <taxon>Actinomycetes</taxon>
        <taxon>Micrococcales</taxon>
        <taxon>Brevibacteriaceae</taxon>
        <taxon>Brevibacterium</taxon>
    </lineage>
</organism>
<name>A0A556C7A4_BREAU</name>
<dbReference type="GO" id="GO:0016787">
    <property type="term" value="F:hydrolase activity"/>
    <property type="evidence" value="ECO:0007669"/>
    <property type="project" value="UniProtKB-KW"/>
</dbReference>
<dbReference type="PANTHER" id="PTHR43798:SF33">
    <property type="entry name" value="HYDROLASE, PUTATIVE (AFU_ORTHOLOGUE AFUA_2G14860)-RELATED"/>
    <property type="match status" value="1"/>
</dbReference>
<evidence type="ECO:0000259" key="1">
    <source>
        <dbReference type="Pfam" id="PF00561"/>
    </source>
</evidence>
<dbReference type="AlphaFoldDB" id="A0A556C7A4"/>
<dbReference type="InterPro" id="IPR050266">
    <property type="entry name" value="AB_hydrolase_sf"/>
</dbReference>
<sequence length="266" mass="29138">METRDQMTITARDGFPLAIQVSGPPEAPALLLLQGQSNSHAWWDELRSDFEPQFRTVTFDYRGTGGSRGELSELSTASFAADAAEVLDHVGVTRAAVYGTSMGGRVAQMLAVDFPDRVDALVLGCTTPGGPNSVRRPREVGQNLARLRGREHTQYLFSLFYTPNWTAAPRYSKLLGDDTMTAQESAAHLRISARHNAWERLPEIAAPTLIVHGDEDLMNPVANAHLLHERIPNSRIRITPGGRHGFFEEFAEVVTAEIIGFLSAGS</sequence>
<dbReference type="EMBL" id="VLTK01000012">
    <property type="protein sequence ID" value="TSI13271.1"/>
    <property type="molecule type" value="Genomic_DNA"/>
</dbReference>
<dbReference type="InterPro" id="IPR029058">
    <property type="entry name" value="AB_hydrolase_fold"/>
</dbReference>
<dbReference type="InterPro" id="IPR000073">
    <property type="entry name" value="AB_hydrolase_1"/>
</dbReference>
<keyword evidence="3" id="KW-1185">Reference proteome</keyword>
<evidence type="ECO:0000313" key="2">
    <source>
        <dbReference type="EMBL" id="TSI13271.1"/>
    </source>
</evidence>
<proteinExistence type="predicted"/>
<keyword evidence="2" id="KW-0378">Hydrolase</keyword>
<evidence type="ECO:0000313" key="3">
    <source>
        <dbReference type="Proteomes" id="UP000316406"/>
    </source>
</evidence>
<reference evidence="2 3" key="1">
    <citation type="submission" date="2019-07" db="EMBL/GenBank/DDBJ databases">
        <title>Draft genome sequence of Brevibacterium aurantiacum XU54 isolated from Xinjiang China.</title>
        <authorList>
            <person name="Xu X."/>
        </authorList>
    </citation>
    <scope>NUCLEOTIDE SEQUENCE [LARGE SCALE GENOMIC DNA]</scope>
    <source>
        <strain evidence="2 3">XU54</strain>
    </source>
</reference>
<dbReference type="PRINTS" id="PR00111">
    <property type="entry name" value="ABHYDROLASE"/>
</dbReference>
<dbReference type="Proteomes" id="UP000316406">
    <property type="component" value="Unassembled WGS sequence"/>
</dbReference>
<dbReference type="RefSeq" id="WP_143923902.1">
    <property type="nucleotide sequence ID" value="NZ_VLTK01000012.1"/>
</dbReference>
<accession>A0A556C7A4</accession>
<dbReference type="PANTHER" id="PTHR43798">
    <property type="entry name" value="MONOACYLGLYCEROL LIPASE"/>
    <property type="match status" value="1"/>
</dbReference>
<protein>
    <submittedName>
        <fullName evidence="2">Alpha/beta hydrolase</fullName>
    </submittedName>
</protein>
<dbReference type="GO" id="GO:0016020">
    <property type="term" value="C:membrane"/>
    <property type="evidence" value="ECO:0007669"/>
    <property type="project" value="TreeGrafter"/>
</dbReference>